<evidence type="ECO:0000256" key="1">
    <source>
        <dbReference type="ARBA" id="ARBA00007613"/>
    </source>
</evidence>
<dbReference type="GO" id="GO:0005886">
    <property type="term" value="C:plasma membrane"/>
    <property type="evidence" value="ECO:0007669"/>
    <property type="project" value="UniProtKB-SubCell"/>
</dbReference>
<dbReference type="KEGG" id="bic:LMTR13_37025"/>
<dbReference type="Gene3D" id="1.20.1600.10">
    <property type="entry name" value="Outer membrane efflux proteins (OEP)"/>
    <property type="match status" value="1"/>
</dbReference>
<comment type="subcellular location">
    <subcellularLocation>
        <location evidence="2">Cell membrane</location>
        <topology evidence="2">Lipid-anchor</topology>
    </subcellularLocation>
</comment>
<gene>
    <name evidence="4" type="ORF">LMTR13_37025</name>
</gene>
<keyword evidence="3" id="KW-0175">Coiled coil</keyword>
<keyword evidence="2" id="KW-0812">Transmembrane</keyword>
<evidence type="ECO:0000256" key="3">
    <source>
        <dbReference type="SAM" id="Coils"/>
    </source>
</evidence>
<keyword evidence="2" id="KW-1134">Transmembrane beta strand</keyword>
<keyword evidence="5" id="KW-1185">Reference proteome</keyword>
<evidence type="ECO:0000256" key="2">
    <source>
        <dbReference type="RuleBase" id="RU362097"/>
    </source>
</evidence>
<dbReference type="EMBL" id="CP016428">
    <property type="protein sequence ID" value="ANW04909.1"/>
    <property type="molecule type" value="Genomic_DNA"/>
</dbReference>
<dbReference type="STRING" id="1274631.LMTR13_37025"/>
<accession>A0A1B1UQ54</accession>
<sequence length="537" mass="57182">MSGAEIGFRPTSNWLKCIALMIDPFRSIDLVDRANLRRVSIRSRYIAAFSAVASALMLSACAVGPDFNLPEPPPAAGYFPGQVIRQSTDIPGNWWERLSSPQLNRLIDEGIAHNSDLRAAEAAVRVAQANALAQRASLFPVFSASFDSNRQQVPTATLDTNSAAGKSIYSVQTPQVSVAFVPDVWGGARRLIESAEAQAEAQAFQREATFVTLSANIALAAIQEASLRGQIAATRRLIDIQNQSLNVLKLQNERGHIALPDVVAQETAVAQAKLLLPTLEKQLEQQRNLLAFLTGRLPSDGVSATFQLASFRLPRPLPSSLPADLVRQRPDVRAAEANLRAANAQIGAAIANRLPQIALTANAGSSAETLAGLFTPHTAFWTLAGNAAQIVFDAGAREQKQRAAEAATEQAVALYRTAVLAGCQNVADVLRALAADERALSAAVAAERSASRSIELARAQIDRGQVSIAVLLTAQQAYLQASLARVQAQAARLADTVALFQALGGGWWNGLPATSVNDALNETRTDANMPSKPVSLQ</sequence>
<evidence type="ECO:0000313" key="5">
    <source>
        <dbReference type="Proteomes" id="UP000092839"/>
    </source>
</evidence>
<dbReference type="PANTHER" id="PTHR30203:SF33">
    <property type="entry name" value="BLR4455 PROTEIN"/>
    <property type="match status" value="1"/>
</dbReference>
<keyword evidence="2" id="KW-0472">Membrane</keyword>
<dbReference type="AlphaFoldDB" id="A0A1B1UQ54"/>
<organism evidence="4 5">
    <name type="scientific">Bradyrhizobium icense</name>
    <dbReference type="NCBI Taxonomy" id="1274631"/>
    <lineage>
        <taxon>Bacteria</taxon>
        <taxon>Pseudomonadati</taxon>
        <taxon>Pseudomonadota</taxon>
        <taxon>Alphaproteobacteria</taxon>
        <taxon>Hyphomicrobiales</taxon>
        <taxon>Nitrobacteraceae</taxon>
        <taxon>Bradyrhizobium</taxon>
    </lineage>
</organism>
<comment type="similarity">
    <text evidence="1 2">Belongs to the outer membrane factor (OMF) (TC 1.B.17) family.</text>
</comment>
<proteinExistence type="inferred from homology"/>
<protein>
    <submittedName>
        <fullName evidence="4">RND transporter</fullName>
    </submittedName>
</protein>
<name>A0A1B1UQ54_9BRAD</name>
<dbReference type="GO" id="GO:0015562">
    <property type="term" value="F:efflux transmembrane transporter activity"/>
    <property type="evidence" value="ECO:0007669"/>
    <property type="project" value="InterPro"/>
</dbReference>
<feature type="coiled-coil region" evidence="3">
    <location>
        <begin position="269"/>
        <end position="296"/>
    </location>
</feature>
<dbReference type="InterPro" id="IPR003423">
    <property type="entry name" value="OMP_efflux"/>
</dbReference>
<keyword evidence="2" id="KW-0449">Lipoprotein</keyword>
<keyword evidence="2" id="KW-0564">Palmitate</keyword>
<dbReference type="Gene3D" id="2.20.200.10">
    <property type="entry name" value="Outer membrane efflux proteins (OEP)"/>
    <property type="match status" value="1"/>
</dbReference>
<dbReference type="NCBIfam" id="TIGR01845">
    <property type="entry name" value="outer_NodT"/>
    <property type="match status" value="1"/>
</dbReference>
<dbReference type="Proteomes" id="UP000092839">
    <property type="component" value="Chromosome"/>
</dbReference>
<dbReference type="Pfam" id="PF02321">
    <property type="entry name" value="OEP"/>
    <property type="match status" value="2"/>
</dbReference>
<dbReference type="InterPro" id="IPR010131">
    <property type="entry name" value="MdtP/NodT-like"/>
</dbReference>
<dbReference type="PANTHER" id="PTHR30203">
    <property type="entry name" value="OUTER MEMBRANE CATION EFFLUX PROTEIN"/>
    <property type="match status" value="1"/>
</dbReference>
<dbReference type="SUPFAM" id="SSF56954">
    <property type="entry name" value="Outer membrane efflux proteins (OEP)"/>
    <property type="match status" value="1"/>
</dbReference>
<evidence type="ECO:0000313" key="4">
    <source>
        <dbReference type="EMBL" id="ANW04909.1"/>
    </source>
</evidence>
<reference evidence="4 5" key="1">
    <citation type="submission" date="2016-07" db="EMBL/GenBank/DDBJ databases">
        <title>Complete genome sequence of Bradyrhizobium icense LMTR 13T, a potential inoculant strain isolated from lima bean (Phaseolus lunatus) in Peru.</title>
        <authorList>
            <person name="Ormeno-Orrillo E."/>
            <person name="Duran D."/>
            <person name="Rogel M.A."/>
            <person name="Rey L."/>
            <person name="Imperial J."/>
            <person name="Ruiz-Argueso T."/>
            <person name="Martinez-Romero E."/>
        </authorList>
    </citation>
    <scope>NUCLEOTIDE SEQUENCE [LARGE SCALE GENOMIC DNA]</scope>
    <source>
        <strain evidence="4 5">LMTR 13</strain>
    </source>
</reference>